<feature type="domain" description="K Homology" evidence="3">
    <location>
        <begin position="242"/>
        <end position="314"/>
    </location>
</feature>
<sequence>MKRGAEEMEEVGVGGAPASFSFRLLFPSKEAGTIIGKGGVNIKAIREQSGCTISISDHQQTGIERLTTITGTAAGIGMAVALALDVLDDDPQAVATQGVQVERALRCVLTNNEAGRVIGKGGVSVKQIRESSGASVKMDSEAGLDRVVLLGGTKQSIVNAIQQILDIMAAMPPGTQGVGSTKRQALSAPGGYPSYGAPPAYGQAYGSPYGVAYGQQPAAYSPYGASPYQSYPAVSSASAELPPAELVQYVSRECAGRLIGRQGTGIKELRAMFPRAHINIAADAEPGNDYRKVTITGQLEDVQAAAGGILQKLLVK</sequence>
<dbReference type="PROSITE" id="PS50084">
    <property type="entry name" value="KH_TYPE_1"/>
    <property type="match status" value="3"/>
</dbReference>
<evidence type="ECO:0000313" key="4">
    <source>
        <dbReference type="EMBL" id="KAL1495946.1"/>
    </source>
</evidence>
<dbReference type="EMBL" id="JBGBPQ010000030">
    <property type="protein sequence ID" value="KAL1495946.1"/>
    <property type="molecule type" value="Genomic_DNA"/>
</dbReference>
<organism evidence="4 5">
    <name type="scientific">Prymnesium parvum</name>
    <name type="common">Toxic golden alga</name>
    <dbReference type="NCBI Taxonomy" id="97485"/>
    <lineage>
        <taxon>Eukaryota</taxon>
        <taxon>Haptista</taxon>
        <taxon>Haptophyta</taxon>
        <taxon>Prymnesiophyceae</taxon>
        <taxon>Prymnesiales</taxon>
        <taxon>Prymnesiaceae</taxon>
        <taxon>Prymnesium</taxon>
    </lineage>
</organism>
<dbReference type="Proteomes" id="UP001515480">
    <property type="component" value="Unassembled WGS sequence"/>
</dbReference>
<dbReference type="SUPFAM" id="SSF54791">
    <property type="entry name" value="Eukaryotic type KH-domain (KH-domain type I)"/>
    <property type="match status" value="3"/>
</dbReference>
<accession>A0AB34IB10</accession>
<dbReference type="GO" id="GO:0003723">
    <property type="term" value="F:RNA binding"/>
    <property type="evidence" value="ECO:0007669"/>
    <property type="project" value="UniProtKB-UniRule"/>
</dbReference>
<dbReference type="Pfam" id="PF00013">
    <property type="entry name" value="KH_1"/>
    <property type="match status" value="3"/>
</dbReference>
<feature type="domain" description="K Homology" evidence="3">
    <location>
        <begin position="101"/>
        <end position="169"/>
    </location>
</feature>
<evidence type="ECO:0000313" key="5">
    <source>
        <dbReference type="Proteomes" id="UP001515480"/>
    </source>
</evidence>
<protein>
    <recommendedName>
        <fullName evidence="3">K Homology domain-containing protein</fullName>
    </recommendedName>
</protein>
<gene>
    <name evidence="4" type="ORF">AB1Y20_014588</name>
</gene>
<keyword evidence="1" id="KW-0677">Repeat</keyword>
<keyword evidence="2" id="KW-0694">RNA-binding</keyword>
<dbReference type="InterPro" id="IPR036612">
    <property type="entry name" value="KH_dom_type_1_sf"/>
</dbReference>
<evidence type="ECO:0000256" key="2">
    <source>
        <dbReference type="PROSITE-ProRule" id="PRU00117"/>
    </source>
</evidence>
<dbReference type="SMART" id="SM00322">
    <property type="entry name" value="KH"/>
    <property type="match status" value="3"/>
</dbReference>
<proteinExistence type="predicted"/>
<keyword evidence="5" id="KW-1185">Reference proteome</keyword>
<dbReference type="InterPro" id="IPR004087">
    <property type="entry name" value="KH_dom"/>
</dbReference>
<reference evidence="4 5" key="1">
    <citation type="journal article" date="2024" name="Science">
        <title>Giant polyketide synthase enzymes in the biosynthesis of giant marine polyether toxins.</title>
        <authorList>
            <person name="Fallon T.R."/>
            <person name="Shende V.V."/>
            <person name="Wierzbicki I.H."/>
            <person name="Pendleton A.L."/>
            <person name="Watervoot N.F."/>
            <person name="Auber R.P."/>
            <person name="Gonzalez D.J."/>
            <person name="Wisecaver J.H."/>
            <person name="Moore B.S."/>
        </authorList>
    </citation>
    <scope>NUCLEOTIDE SEQUENCE [LARGE SCALE GENOMIC DNA]</scope>
    <source>
        <strain evidence="4 5">12B1</strain>
    </source>
</reference>
<dbReference type="InterPro" id="IPR004088">
    <property type="entry name" value="KH_dom_type_1"/>
</dbReference>
<dbReference type="AlphaFoldDB" id="A0AB34IB10"/>
<name>A0AB34IB10_PRYPA</name>
<feature type="domain" description="K Homology" evidence="3">
    <location>
        <begin position="18"/>
        <end position="88"/>
    </location>
</feature>
<comment type="caution">
    <text evidence="4">The sequence shown here is derived from an EMBL/GenBank/DDBJ whole genome shotgun (WGS) entry which is preliminary data.</text>
</comment>
<dbReference type="PANTHER" id="PTHR10288">
    <property type="entry name" value="KH DOMAIN CONTAINING RNA BINDING PROTEIN"/>
    <property type="match status" value="1"/>
</dbReference>
<dbReference type="Gene3D" id="3.30.1370.10">
    <property type="entry name" value="K Homology domain, type 1"/>
    <property type="match status" value="3"/>
</dbReference>
<evidence type="ECO:0000256" key="1">
    <source>
        <dbReference type="ARBA" id="ARBA00022737"/>
    </source>
</evidence>
<evidence type="ECO:0000259" key="3">
    <source>
        <dbReference type="SMART" id="SM00322"/>
    </source>
</evidence>
<dbReference type="CDD" id="cd00105">
    <property type="entry name" value="KH-I"/>
    <property type="match status" value="1"/>
</dbReference>